<dbReference type="Proteomes" id="UP000077384">
    <property type="component" value="Unassembled WGS sequence"/>
</dbReference>
<proteinExistence type="predicted"/>
<dbReference type="PANTHER" id="PTHR39179">
    <property type="entry name" value="SPORE COAT PROTEIN I"/>
    <property type="match status" value="1"/>
</dbReference>
<dbReference type="EMBL" id="LROR01000018">
    <property type="protein sequence ID" value="OBR97659.1"/>
    <property type="molecule type" value="Genomic_DNA"/>
</dbReference>
<sequence length="255" mass="30821">MYFEDVESCFVNYLESKKIFKVKEFDNTIKYKDISIDNIKEQMFIISEFHRRTLKYSGIMNKRLYNNIGKEVEQYRVYTKKLKKYLDRVEKLQNKTIFQEKLNQIGKKYLIRAESCMDNLDKNSYTDLISRSMKRVEMCLRNTYFNNLRKKRDIEVIDIQGCCYNMVEMDAVYFLNRIKRKGINADFYEIIMEFCKYEHLKSSSVQFILSMISYPNEVMKCCSKYIYGTKNWTEEEYVLKLNKAMNEDGESLIKF</sequence>
<dbReference type="InterPro" id="IPR047175">
    <property type="entry name" value="CotS-like"/>
</dbReference>
<evidence type="ECO:0000313" key="2">
    <source>
        <dbReference type="EMBL" id="OBR97659.1"/>
    </source>
</evidence>
<dbReference type="GO" id="GO:0042601">
    <property type="term" value="C:endospore-forming forespore"/>
    <property type="evidence" value="ECO:0007669"/>
    <property type="project" value="TreeGrafter"/>
</dbReference>
<dbReference type="Gene3D" id="3.90.1200.10">
    <property type="match status" value="1"/>
</dbReference>
<name>A0A166S6G3_9CLOT</name>
<dbReference type="RefSeq" id="WP_063601726.1">
    <property type="nucleotide sequence ID" value="NZ_LITQ01000024.1"/>
</dbReference>
<dbReference type="AlphaFoldDB" id="A0A166S6G3"/>
<reference evidence="1 3" key="1">
    <citation type="journal article" date="2015" name="Biotechnol. Bioeng.">
        <title>Genome sequence and phenotypic characterization of Caulobacter segnis.</title>
        <authorList>
            <person name="Patel S."/>
            <person name="Fletcher B."/>
            <person name="Scott D.C."/>
            <person name="Ely B."/>
        </authorList>
    </citation>
    <scope>NUCLEOTIDE SEQUENCE [LARGE SCALE GENOMIC DNA]</scope>
    <source>
        <strain evidence="1 3">PS02</strain>
    </source>
</reference>
<evidence type="ECO:0000313" key="3">
    <source>
        <dbReference type="Proteomes" id="UP000077384"/>
    </source>
</evidence>
<evidence type="ECO:0008006" key="5">
    <source>
        <dbReference type="Google" id="ProtNLM"/>
    </source>
</evidence>
<keyword evidence="4" id="KW-1185">Reference proteome</keyword>
<dbReference type="PATRIC" id="fig|1705578.3.peg.1851"/>
<dbReference type="Proteomes" id="UP000093694">
    <property type="component" value="Unassembled WGS sequence"/>
</dbReference>
<accession>A0A166S6G3</accession>
<evidence type="ECO:0000313" key="1">
    <source>
        <dbReference type="EMBL" id="OAA91710.1"/>
    </source>
</evidence>
<comment type="caution">
    <text evidence="1">The sequence shown here is derived from an EMBL/GenBank/DDBJ whole genome shotgun (WGS) entry which is preliminary data.</text>
</comment>
<organism evidence="1 3">
    <name type="scientific">Clostridium coskatii</name>
    <dbReference type="NCBI Taxonomy" id="1705578"/>
    <lineage>
        <taxon>Bacteria</taxon>
        <taxon>Bacillati</taxon>
        <taxon>Bacillota</taxon>
        <taxon>Clostridia</taxon>
        <taxon>Eubacteriales</taxon>
        <taxon>Clostridiaceae</taxon>
        <taxon>Clostridium</taxon>
    </lineage>
</organism>
<evidence type="ECO:0000313" key="4">
    <source>
        <dbReference type="Proteomes" id="UP000093694"/>
    </source>
</evidence>
<dbReference type="EMBL" id="LITQ01000024">
    <property type="protein sequence ID" value="OAA91710.1"/>
    <property type="molecule type" value="Genomic_DNA"/>
</dbReference>
<dbReference type="PANTHER" id="PTHR39179:SF1">
    <property type="entry name" value="SPORE COAT PROTEIN I"/>
    <property type="match status" value="1"/>
</dbReference>
<gene>
    <name evidence="2" type="ORF">CLCOS_01290</name>
    <name evidence="1" type="ORF">WX73_01595</name>
</gene>
<reference evidence="2 4" key="2">
    <citation type="journal article" date="2016" name="Front. Microbiol.">
        <title>Industrial Acetogenic Biocatalysts: A Comparative Metabolic and Genomic Analysis.</title>
        <authorList>
            <person name="Bengelsdorf F."/>
            <person name="Poehlein A."/>
            <person name="Sonja S."/>
            <person name="Erz C."/>
            <person name="Hummel T."/>
            <person name="Hoffmeister S."/>
            <person name="Daniel R."/>
            <person name="Durre P."/>
        </authorList>
    </citation>
    <scope>NUCLEOTIDE SEQUENCE [LARGE SCALE GENOMIC DNA]</scope>
    <source>
        <strain evidence="2 4">PTA-10522</strain>
    </source>
</reference>
<protein>
    <recommendedName>
        <fullName evidence="5">Spore coat protein</fullName>
    </recommendedName>
</protein>